<dbReference type="Gene3D" id="3.10.180.10">
    <property type="entry name" value="2,3-Dihydroxybiphenyl 1,2-Dioxygenase, domain 1"/>
    <property type="match status" value="1"/>
</dbReference>
<accession>A0A7W6FQP5</accession>
<dbReference type="InterPro" id="IPR037523">
    <property type="entry name" value="VOC_core"/>
</dbReference>
<dbReference type="InterPro" id="IPR004360">
    <property type="entry name" value="Glyas_Fos-R_dOase_dom"/>
</dbReference>
<dbReference type="EMBL" id="JACIDT010000010">
    <property type="protein sequence ID" value="MBB3927118.1"/>
    <property type="molecule type" value="Genomic_DNA"/>
</dbReference>
<sequence>MTIYRIEELVFGVEDRAACARFHADAGLDPVVLDGEGPDGEGDADVFTTPEGQRIILKSIGDPSLPPPAEAGSGLREIVWGVGDRAGLDRIAGDLARDRAVQVDGEGVVHSRDETGFGIAFRLRRERQVATEPLPRVNSVRQVQRWNDPPLLPGTRPRPVRIVHLALNIPKAGHREAIDFYLRRLRFRATDDIADTGTFMQCEGDVEHHNFFLCHRPDSAGINHFALEMRHFDQLIERGNHMVSCGWRESRVLGRHLLGSNLYRFFASPAGGRLEFACDMDRMDKDFPTRRWDRNPGHHIWTLKSSGIGAEGRNG</sequence>
<dbReference type="AlphaFoldDB" id="A0A7W6FQP5"/>
<name>A0A7W6FQP5_9SPHN</name>
<gene>
    <name evidence="2" type="ORF">GGR43_002841</name>
</gene>
<feature type="domain" description="VOC" evidence="1">
    <location>
        <begin position="161"/>
        <end position="279"/>
    </location>
</feature>
<keyword evidence="3" id="KW-1185">Reference proteome</keyword>
<proteinExistence type="predicted"/>
<protein>
    <recommendedName>
        <fullName evidence="1">VOC domain-containing protein</fullName>
    </recommendedName>
</protein>
<dbReference type="RefSeq" id="WP_188072631.1">
    <property type="nucleotide sequence ID" value="NZ_BSPS01000033.1"/>
</dbReference>
<evidence type="ECO:0000313" key="2">
    <source>
        <dbReference type="EMBL" id="MBB3927118.1"/>
    </source>
</evidence>
<reference evidence="2 3" key="1">
    <citation type="submission" date="2020-08" db="EMBL/GenBank/DDBJ databases">
        <title>Genomic Encyclopedia of Type Strains, Phase IV (KMG-IV): sequencing the most valuable type-strain genomes for metagenomic binning, comparative biology and taxonomic classification.</title>
        <authorList>
            <person name="Goeker M."/>
        </authorList>
    </citation>
    <scope>NUCLEOTIDE SEQUENCE [LARGE SCALE GENOMIC DNA]</scope>
    <source>
        <strain evidence="2 3">DSM 26189</strain>
    </source>
</reference>
<dbReference type="PROSITE" id="PS51819">
    <property type="entry name" value="VOC"/>
    <property type="match status" value="1"/>
</dbReference>
<dbReference type="Pfam" id="PF00903">
    <property type="entry name" value="Glyoxalase"/>
    <property type="match status" value="1"/>
</dbReference>
<evidence type="ECO:0000259" key="1">
    <source>
        <dbReference type="PROSITE" id="PS51819"/>
    </source>
</evidence>
<evidence type="ECO:0000313" key="3">
    <source>
        <dbReference type="Proteomes" id="UP000571950"/>
    </source>
</evidence>
<dbReference type="SUPFAM" id="SSF54593">
    <property type="entry name" value="Glyoxalase/Bleomycin resistance protein/Dihydroxybiphenyl dioxygenase"/>
    <property type="match status" value="1"/>
</dbReference>
<organism evidence="2 3">
    <name type="scientific">Sphingobium jiangsuense</name>
    <dbReference type="NCBI Taxonomy" id="870476"/>
    <lineage>
        <taxon>Bacteria</taxon>
        <taxon>Pseudomonadati</taxon>
        <taxon>Pseudomonadota</taxon>
        <taxon>Alphaproteobacteria</taxon>
        <taxon>Sphingomonadales</taxon>
        <taxon>Sphingomonadaceae</taxon>
        <taxon>Sphingobium</taxon>
    </lineage>
</organism>
<comment type="caution">
    <text evidence="2">The sequence shown here is derived from an EMBL/GenBank/DDBJ whole genome shotgun (WGS) entry which is preliminary data.</text>
</comment>
<dbReference type="InterPro" id="IPR029068">
    <property type="entry name" value="Glyas_Bleomycin-R_OHBP_Dase"/>
</dbReference>
<dbReference type="Proteomes" id="UP000571950">
    <property type="component" value="Unassembled WGS sequence"/>
</dbReference>